<comment type="caution">
    <text evidence="3">The sequence shown here is derived from an EMBL/GenBank/DDBJ whole genome shotgun (WGS) entry which is preliminary data.</text>
</comment>
<feature type="signal peptide" evidence="1">
    <location>
        <begin position="1"/>
        <end position="20"/>
    </location>
</feature>
<feature type="chain" id="PRO_5012602807" description="TNase-like domain-containing protein" evidence="1">
    <location>
        <begin position="21"/>
        <end position="155"/>
    </location>
</feature>
<evidence type="ECO:0000259" key="2">
    <source>
        <dbReference type="PROSITE" id="PS50830"/>
    </source>
</evidence>
<dbReference type="Gene3D" id="2.40.50.90">
    <property type="match status" value="1"/>
</dbReference>
<name>A0A246FA24_PSENT</name>
<reference evidence="3 4" key="1">
    <citation type="submission" date="2017-06" db="EMBL/GenBank/DDBJ databases">
        <title>Draft genome of Pseudomonas nitroreducens DF05.</title>
        <authorList>
            <person name="Iyer R."/>
        </authorList>
    </citation>
    <scope>NUCLEOTIDE SEQUENCE [LARGE SCALE GENOMIC DNA]</scope>
    <source>
        <strain evidence="3 4">DF05</strain>
    </source>
</reference>
<dbReference type="SUPFAM" id="SSF50199">
    <property type="entry name" value="Staphylococcal nuclease"/>
    <property type="match status" value="1"/>
</dbReference>
<feature type="domain" description="TNase-like" evidence="2">
    <location>
        <begin position="20"/>
        <end position="154"/>
    </location>
</feature>
<dbReference type="RefSeq" id="WP_088417317.1">
    <property type="nucleotide sequence ID" value="NZ_NJBA01000003.1"/>
</dbReference>
<organism evidence="3 4">
    <name type="scientific">Pseudomonas nitroreducens</name>
    <dbReference type="NCBI Taxonomy" id="46680"/>
    <lineage>
        <taxon>Bacteria</taxon>
        <taxon>Pseudomonadati</taxon>
        <taxon>Pseudomonadota</taxon>
        <taxon>Gammaproteobacteria</taxon>
        <taxon>Pseudomonadales</taxon>
        <taxon>Pseudomonadaceae</taxon>
        <taxon>Pseudomonas</taxon>
    </lineage>
</organism>
<dbReference type="InterPro" id="IPR016071">
    <property type="entry name" value="Staphylococal_nuclease_OB-fold"/>
</dbReference>
<dbReference type="AlphaFoldDB" id="A0A246FA24"/>
<evidence type="ECO:0000256" key="1">
    <source>
        <dbReference type="SAM" id="SignalP"/>
    </source>
</evidence>
<keyword evidence="1" id="KW-0732">Signal</keyword>
<dbReference type="Proteomes" id="UP000198145">
    <property type="component" value="Unassembled WGS sequence"/>
</dbReference>
<dbReference type="InterPro" id="IPR035437">
    <property type="entry name" value="SNase_OB-fold_sf"/>
</dbReference>
<dbReference type="EMBL" id="NJBA01000003">
    <property type="protein sequence ID" value="OWP51149.1"/>
    <property type="molecule type" value="Genomic_DNA"/>
</dbReference>
<dbReference type="PROSITE" id="PS50830">
    <property type="entry name" value="TNASE_3"/>
    <property type="match status" value="1"/>
</dbReference>
<dbReference type="SMART" id="SM00318">
    <property type="entry name" value="SNc"/>
    <property type="match status" value="1"/>
</dbReference>
<evidence type="ECO:0000313" key="4">
    <source>
        <dbReference type="Proteomes" id="UP000198145"/>
    </source>
</evidence>
<dbReference type="eggNOG" id="COG1525">
    <property type="taxonomic scope" value="Bacteria"/>
</dbReference>
<dbReference type="Pfam" id="PF00565">
    <property type="entry name" value="SNase"/>
    <property type="match status" value="1"/>
</dbReference>
<dbReference type="STRING" id="46680.GCA_000807755_00211"/>
<gene>
    <name evidence="3" type="ORF">CEG18_09780</name>
</gene>
<evidence type="ECO:0000313" key="3">
    <source>
        <dbReference type="EMBL" id="OWP51149.1"/>
    </source>
</evidence>
<protein>
    <recommendedName>
        <fullName evidence="2">TNase-like domain-containing protein</fullName>
    </recommendedName>
</protein>
<proteinExistence type="predicted"/>
<accession>A0A246FA24</accession>
<sequence>MRFVPAALLVLSFLPLAAHADEECQVTAVFSGDQLTCQRADGGDTTIHLRGVTAPALEQPFGQRSRAALVQLALGKSATLKHAEQLPDGSLRAAVWVTPAECPNCGHTLDIGRAQLSIGLARWRQSDAQTPEEVGQYQFEEHEAKARRTNLWRKP</sequence>